<feature type="chain" id="PRO_5046389081" description="PepSY domain-containing protein" evidence="1">
    <location>
        <begin position="23"/>
        <end position="130"/>
    </location>
</feature>
<comment type="caution">
    <text evidence="2">The sequence shown here is derived from an EMBL/GenBank/DDBJ whole genome shotgun (WGS) entry which is preliminary data.</text>
</comment>
<reference evidence="2 3" key="1">
    <citation type="submission" date="2022-10" db="EMBL/GenBank/DDBJ databases">
        <title>Draft genome assembly of moderately radiation resistant bacterium Metabacillus halosaccharovorans.</title>
        <authorList>
            <person name="Pal S."/>
            <person name="Gopinathan A."/>
        </authorList>
    </citation>
    <scope>NUCLEOTIDE SEQUENCE [LARGE SCALE GENOMIC DNA]</scope>
    <source>
        <strain evidence="2 3">VITHBRA001</strain>
    </source>
</reference>
<name>A0ABT3DKI4_9BACI</name>
<protein>
    <recommendedName>
        <fullName evidence="4">PepSY domain-containing protein</fullName>
    </recommendedName>
</protein>
<keyword evidence="3" id="KW-1185">Reference proteome</keyword>
<dbReference type="RefSeq" id="WP_264143782.1">
    <property type="nucleotide sequence ID" value="NZ_JAOYEY010000047.1"/>
</dbReference>
<dbReference type="Proteomes" id="UP001526147">
    <property type="component" value="Unassembled WGS sequence"/>
</dbReference>
<keyword evidence="1" id="KW-0732">Signal</keyword>
<feature type="signal peptide" evidence="1">
    <location>
        <begin position="1"/>
        <end position="22"/>
    </location>
</feature>
<evidence type="ECO:0000256" key="1">
    <source>
        <dbReference type="SAM" id="SignalP"/>
    </source>
</evidence>
<evidence type="ECO:0000313" key="2">
    <source>
        <dbReference type="EMBL" id="MCV9887424.1"/>
    </source>
</evidence>
<dbReference type="PROSITE" id="PS51257">
    <property type="entry name" value="PROKAR_LIPOPROTEIN"/>
    <property type="match status" value="1"/>
</dbReference>
<dbReference type="EMBL" id="JAOYEY010000047">
    <property type="protein sequence ID" value="MCV9887424.1"/>
    <property type="molecule type" value="Genomic_DNA"/>
</dbReference>
<evidence type="ECO:0008006" key="4">
    <source>
        <dbReference type="Google" id="ProtNLM"/>
    </source>
</evidence>
<sequence length="130" mass="15226">MRRYVVFLLTLLIMTACNNVNEDEAISEKQEEGLLQTGNNRVKTNDDLLLEAREEVNYDNDRDPLHPTQAEELVKEKLGVRRDKNTIVQYDHVEDGNYIVHVYSLEGNREKSEAWYMVDLQTRTVETLVR</sequence>
<gene>
    <name evidence="2" type="ORF">OIH86_17440</name>
</gene>
<accession>A0ABT3DKI4</accession>
<organism evidence="2 3">
    <name type="scientific">Metabacillus halosaccharovorans</name>
    <dbReference type="NCBI Taxonomy" id="930124"/>
    <lineage>
        <taxon>Bacteria</taxon>
        <taxon>Bacillati</taxon>
        <taxon>Bacillota</taxon>
        <taxon>Bacilli</taxon>
        <taxon>Bacillales</taxon>
        <taxon>Bacillaceae</taxon>
        <taxon>Metabacillus</taxon>
    </lineage>
</organism>
<proteinExistence type="predicted"/>
<evidence type="ECO:0000313" key="3">
    <source>
        <dbReference type="Proteomes" id="UP001526147"/>
    </source>
</evidence>